<dbReference type="InterPro" id="IPR016181">
    <property type="entry name" value="Acyl_CoA_acyltransferase"/>
</dbReference>
<dbReference type="PROSITE" id="PS51186">
    <property type="entry name" value="GNAT"/>
    <property type="match status" value="1"/>
</dbReference>
<feature type="domain" description="N-acetyltransferase" evidence="1">
    <location>
        <begin position="1"/>
        <end position="160"/>
    </location>
</feature>
<dbReference type="CDD" id="cd04301">
    <property type="entry name" value="NAT_SF"/>
    <property type="match status" value="1"/>
</dbReference>
<protein>
    <submittedName>
        <fullName evidence="2">Ribosomal protein S18 acetylase RimI</fullName>
    </submittedName>
</protein>
<dbReference type="GO" id="GO:0005840">
    <property type="term" value="C:ribosome"/>
    <property type="evidence" value="ECO:0007669"/>
    <property type="project" value="UniProtKB-KW"/>
</dbReference>
<organism evidence="2 3">
    <name type="scientific">Acinetobacter marinus</name>
    <dbReference type="NCBI Taxonomy" id="281375"/>
    <lineage>
        <taxon>Bacteria</taxon>
        <taxon>Pseudomonadati</taxon>
        <taxon>Pseudomonadota</taxon>
        <taxon>Gammaproteobacteria</taxon>
        <taxon>Moraxellales</taxon>
        <taxon>Moraxellaceae</taxon>
        <taxon>Acinetobacter</taxon>
    </lineage>
</organism>
<dbReference type="OrthoDB" id="9788300at2"/>
<evidence type="ECO:0000313" key="3">
    <source>
        <dbReference type="Proteomes" id="UP000242317"/>
    </source>
</evidence>
<dbReference type="InterPro" id="IPR000182">
    <property type="entry name" value="GNAT_dom"/>
</dbReference>
<dbReference type="Pfam" id="PF00583">
    <property type="entry name" value="Acetyltransf_1"/>
    <property type="match status" value="1"/>
</dbReference>
<reference evidence="3" key="1">
    <citation type="submission" date="2016-09" db="EMBL/GenBank/DDBJ databases">
        <authorList>
            <person name="Varghese N."/>
            <person name="Submissions S."/>
        </authorList>
    </citation>
    <scope>NUCLEOTIDE SEQUENCE [LARGE SCALE GENOMIC DNA]</scope>
    <source>
        <strain evidence="3">ANC 3699</strain>
    </source>
</reference>
<proteinExistence type="predicted"/>
<dbReference type="InterPro" id="IPR052742">
    <property type="entry name" value="Mito_N-acetyltransferase"/>
</dbReference>
<evidence type="ECO:0000313" key="2">
    <source>
        <dbReference type="EMBL" id="SDC72620.1"/>
    </source>
</evidence>
<keyword evidence="2" id="KW-0687">Ribonucleoprotein</keyword>
<gene>
    <name evidence="2" type="ORF">SAMN05421749_11139</name>
</gene>
<dbReference type="PANTHER" id="PTHR43138">
    <property type="entry name" value="ACETYLTRANSFERASE, GNAT FAMILY"/>
    <property type="match status" value="1"/>
</dbReference>
<dbReference type="EMBL" id="FMYK01000011">
    <property type="protein sequence ID" value="SDC72620.1"/>
    <property type="molecule type" value="Genomic_DNA"/>
</dbReference>
<name>A0A1G6NX62_9GAMM</name>
<dbReference type="PANTHER" id="PTHR43138:SF1">
    <property type="entry name" value="N-ACETYLTRANSFERASE ACA1"/>
    <property type="match status" value="1"/>
</dbReference>
<dbReference type="AlphaFoldDB" id="A0A1G6NX62"/>
<dbReference type="SUPFAM" id="SSF55729">
    <property type="entry name" value="Acyl-CoA N-acyltransferases (Nat)"/>
    <property type="match status" value="1"/>
</dbReference>
<dbReference type="Gene3D" id="3.40.630.30">
    <property type="match status" value="1"/>
</dbReference>
<dbReference type="RefSeq" id="WP_092621489.1">
    <property type="nucleotide sequence ID" value="NZ_FMYK01000011.1"/>
</dbReference>
<evidence type="ECO:0000259" key="1">
    <source>
        <dbReference type="PROSITE" id="PS51186"/>
    </source>
</evidence>
<keyword evidence="3" id="KW-1185">Reference proteome</keyword>
<keyword evidence="2" id="KW-0689">Ribosomal protein</keyword>
<sequence>MIRLASSEDFAQIWTFFKPIAQAGETYAYDRNISQEEAFHQWMNLPRQTFVFEKDGEILGSYYIKTNHAAAGAHVCNCGYMVSEAARGQGVAAQMCEHSQQIARELGYLSMQFNFVASSNAGAVRLWQKLGFDIVGRLPKAFNHPTQGLVDALVMYKWLGDSHSDRNT</sequence>
<accession>A0A1G6NX62</accession>
<dbReference type="Proteomes" id="UP000242317">
    <property type="component" value="Unassembled WGS sequence"/>
</dbReference>
<dbReference type="GO" id="GO:0016747">
    <property type="term" value="F:acyltransferase activity, transferring groups other than amino-acyl groups"/>
    <property type="evidence" value="ECO:0007669"/>
    <property type="project" value="InterPro"/>
</dbReference>